<accession>A0A1H8N7M5</accession>
<keyword evidence="2" id="KW-0238">DNA-binding</keyword>
<keyword evidence="7" id="KW-1185">Reference proteome</keyword>
<evidence type="ECO:0000259" key="5">
    <source>
        <dbReference type="PROSITE" id="PS50949"/>
    </source>
</evidence>
<sequence>MPKLKYEQIAESLRTRIAEGEFGAGALLPSGRDLCEQWDVSRATVIKAMEVLRGDGLVTARQGQGFRVAETPLARPAGRRLAGSARTHGGRPFRRLGDPLRETPPERVSSALGLAPGVPALRRDRLVLAPEGTPFSLVSAWFPPDVAERAPGLAQRGPIAEGTTHYVARQTGRSPARGRDVTTVRTASPAEAAHLDRPDPLMVVVVLHTAYDAADAPLVVEEGLTPADLWELVDDYPMRAGN</sequence>
<evidence type="ECO:0000256" key="4">
    <source>
        <dbReference type="SAM" id="MobiDB-lite"/>
    </source>
</evidence>
<dbReference type="InterPro" id="IPR000524">
    <property type="entry name" value="Tscrpt_reg_HTH_GntR"/>
</dbReference>
<dbReference type="InterPro" id="IPR011663">
    <property type="entry name" value="UTRA"/>
</dbReference>
<dbReference type="OrthoDB" id="3192286at2"/>
<dbReference type="EMBL" id="FODD01000021">
    <property type="protein sequence ID" value="SEO25607.1"/>
    <property type="molecule type" value="Genomic_DNA"/>
</dbReference>
<evidence type="ECO:0000256" key="2">
    <source>
        <dbReference type="ARBA" id="ARBA00023125"/>
    </source>
</evidence>
<dbReference type="SUPFAM" id="SSF46785">
    <property type="entry name" value="Winged helix' DNA-binding domain"/>
    <property type="match status" value="1"/>
</dbReference>
<dbReference type="Gene3D" id="1.10.10.10">
    <property type="entry name" value="Winged helix-like DNA-binding domain superfamily/Winged helix DNA-binding domain"/>
    <property type="match status" value="1"/>
</dbReference>
<dbReference type="AlphaFoldDB" id="A0A1H8N7M5"/>
<dbReference type="GO" id="GO:0003677">
    <property type="term" value="F:DNA binding"/>
    <property type="evidence" value="ECO:0007669"/>
    <property type="project" value="UniProtKB-KW"/>
</dbReference>
<feature type="region of interest" description="Disordered" evidence="4">
    <location>
        <begin position="80"/>
        <end position="104"/>
    </location>
</feature>
<dbReference type="STRING" id="310780.SAMN05216267_102159"/>
<dbReference type="InterPro" id="IPR050679">
    <property type="entry name" value="Bact_HTH_transcr_reg"/>
</dbReference>
<dbReference type="Gene3D" id="3.40.1410.10">
    <property type="entry name" value="Chorismate lyase-like"/>
    <property type="match status" value="1"/>
</dbReference>
<keyword evidence="1" id="KW-0805">Transcription regulation</keyword>
<dbReference type="GO" id="GO:0003700">
    <property type="term" value="F:DNA-binding transcription factor activity"/>
    <property type="evidence" value="ECO:0007669"/>
    <property type="project" value="InterPro"/>
</dbReference>
<dbReference type="RefSeq" id="WP_069465663.1">
    <property type="nucleotide sequence ID" value="NZ_FODD01000021.1"/>
</dbReference>
<reference evidence="6 7" key="1">
    <citation type="submission" date="2016-10" db="EMBL/GenBank/DDBJ databases">
        <authorList>
            <person name="de Groot N.N."/>
        </authorList>
    </citation>
    <scope>NUCLEOTIDE SEQUENCE [LARGE SCALE GENOMIC DNA]</scope>
    <source>
        <strain evidence="6 7">CGMCC 4.2026</strain>
    </source>
</reference>
<dbReference type="Proteomes" id="UP000181951">
    <property type="component" value="Unassembled WGS sequence"/>
</dbReference>
<evidence type="ECO:0000313" key="6">
    <source>
        <dbReference type="EMBL" id="SEO25607.1"/>
    </source>
</evidence>
<keyword evidence="3" id="KW-0804">Transcription</keyword>
<gene>
    <name evidence="6" type="ORF">SAMN05216267_102159</name>
</gene>
<dbReference type="InterPro" id="IPR036390">
    <property type="entry name" value="WH_DNA-bd_sf"/>
</dbReference>
<protein>
    <submittedName>
        <fullName evidence="6">GntR family transcriptional regulator</fullName>
    </submittedName>
</protein>
<evidence type="ECO:0000313" key="7">
    <source>
        <dbReference type="Proteomes" id="UP000181951"/>
    </source>
</evidence>
<feature type="compositionally biased region" description="Basic and acidic residues" evidence="4">
    <location>
        <begin position="95"/>
        <end position="104"/>
    </location>
</feature>
<dbReference type="InterPro" id="IPR036388">
    <property type="entry name" value="WH-like_DNA-bd_sf"/>
</dbReference>
<dbReference type="SMART" id="SM00345">
    <property type="entry name" value="HTH_GNTR"/>
    <property type="match status" value="1"/>
</dbReference>
<evidence type="ECO:0000256" key="1">
    <source>
        <dbReference type="ARBA" id="ARBA00023015"/>
    </source>
</evidence>
<feature type="domain" description="HTH gntR-type" evidence="5">
    <location>
        <begin position="3"/>
        <end position="71"/>
    </location>
</feature>
<dbReference type="Pfam" id="PF07702">
    <property type="entry name" value="UTRA"/>
    <property type="match status" value="1"/>
</dbReference>
<dbReference type="GO" id="GO:0045892">
    <property type="term" value="P:negative regulation of DNA-templated transcription"/>
    <property type="evidence" value="ECO:0007669"/>
    <property type="project" value="TreeGrafter"/>
</dbReference>
<dbReference type="PANTHER" id="PTHR44846">
    <property type="entry name" value="MANNOSYL-D-GLYCERATE TRANSPORT/METABOLISM SYSTEM REPRESSOR MNGR-RELATED"/>
    <property type="match status" value="1"/>
</dbReference>
<organism evidence="6 7">
    <name type="scientific">Actinacidiphila rubida</name>
    <dbReference type="NCBI Taxonomy" id="310780"/>
    <lineage>
        <taxon>Bacteria</taxon>
        <taxon>Bacillati</taxon>
        <taxon>Actinomycetota</taxon>
        <taxon>Actinomycetes</taxon>
        <taxon>Kitasatosporales</taxon>
        <taxon>Streptomycetaceae</taxon>
        <taxon>Actinacidiphila</taxon>
    </lineage>
</organism>
<dbReference type="PROSITE" id="PS50949">
    <property type="entry name" value="HTH_GNTR"/>
    <property type="match status" value="1"/>
</dbReference>
<name>A0A1H8N7M5_9ACTN</name>
<proteinExistence type="predicted"/>
<dbReference type="SUPFAM" id="SSF64288">
    <property type="entry name" value="Chorismate lyase-like"/>
    <property type="match status" value="1"/>
</dbReference>
<dbReference type="CDD" id="cd07377">
    <property type="entry name" value="WHTH_GntR"/>
    <property type="match status" value="1"/>
</dbReference>
<dbReference type="PRINTS" id="PR00035">
    <property type="entry name" value="HTHGNTR"/>
</dbReference>
<evidence type="ECO:0000256" key="3">
    <source>
        <dbReference type="ARBA" id="ARBA00023163"/>
    </source>
</evidence>
<dbReference type="Pfam" id="PF00392">
    <property type="entry name" value="GntR"/>
    <property type="match status" value="1"/>
</dbReference>
<dbReference type="PANTHER" id="PTHR44846:SF17">
    <property type="entry name" value="GNTR-FAMILY TRANSCRIPTIONAL REGULATOR"/>
    <property type="match status" value="1"/>
</dbReference>
<dbReference type="SMART" id="SM00866">
    <property type="entry name" value="UTRA"/>
    <property type="match status" value="1"/>
</dbReference>
<dbReference type="InterPro" id="IPR028978">
    <property type="entry name" value="Chorismate_lyase_/UTRA_dom_sf"/>
</dbReference>